<dbReference type="InterPro" id="IPR055361">
    <property type="entry name" value="tRNA_methyltr_TrmB_bact"/>
</dbReference>
<reference evidence="8 9" key="1">
    <citation type="journal article" date="2021" name="Int. J. Syst. Evol. Microbiol.">
        <title>Reticulibacter mediterranei gen. nov., sp. nov., within the new family Reticulibacteraceae fam. nov., and Ktedonospora formicarum gen. nov., sp. nov., Ktedonobacter robiniae sp. nov., Dictyobacter formicarum sp. nov. and Dictyobacter arantiisoli sp. nov., belonging to the class Ktedonobacteria.</title>
        <authorList>
            <person name="Yabe S."/>
            <person name="Zheng Y."/>
            <person name="Wang C.M."/>
            <person name="Sakai Y."/>
            <person name="Abe K."/>
            <person name="Yokota A."/>
            <person name="Donadio S."/>
            <person name="Cavaletti L."/>
            <person name="Monciardini P."/>
        </authorList>
    </citation>
    <scope>NUCLEOTIDE SEQUENCE [LARGE SCALE GENOMIC DNA]</scope>
    <source>
        <strain evidence="8 9">SOSP1-30</strain>
    </source>
</reference>
<protein>
    <recommendedName>
        <fullName evidence="7">tRNA (guanine-N(7)-)-methyltransferase</fullName>
        <ecNumber evidence="7">2.1.1.33</ecNumber>
    </recommendedName>
    <alternativeName>
        <fullName evidence="7">tRNA (guanine(46)-N(7))-methyltransferase</fullName>
    </alternativeName>
    <alternativeName>
        <fullName evidence="7">tRNA(m7G46)-methyltransferase</fullName>
    </alternativeName>
</protein>
<feature type="binding site" evidence="7">
    <location>
        <position position="82"/>
    </location>
    <ligand>
        <name>S-adenosyl-L-methionine</name>
        <dbReference type="ChEBI" id="CHEBI:59789"/>
    </ligand>
</feature>
<dbReference type="HAMAP" id="MF_01057">
    <property type="entry name" value="tRNA_methyltr_TrmB"/>
    <property type="match status" value="1"/>
</dbReference>
<dbReference type="EC" id="2.1.1.33" evidence="7"/>
<dbReference type="Proteomes" id="UP000654345">
    <property type="component" value="Unassembled WGS sequence"/>
</dbReference>
<comment type="caution">
    <text evidence="8">The sequence shown here is derived from an EMBL/GenBank/DDBJ whole genome shotgun (WGS) entry which is preliminary data.</text>
</comment>
<feature type="binding site" evidence="7">
    <location>
        <position position="57"/>
    </location>
    <ligand>
        <name>S-adenosyl-L-methionine</name>
        <dbReference type="ChEBI" id="CHEBI:59789"/>
    </ligand>
</feature>
<dbReference type="NCBIfam" id="TIGR00091">
    <property type="entry name" value="tRNA (guanosine(46)-N7)-methyltransferase TrmB"/>
    <property type="match status" value="1"/>
</dbReference>
<dbReference type="InterPro" id="IPR003358">
    <property type="entry name" value="tRNA_(Gua-N-7)_MeTrfase_Trmb"/>
</dbReference>
<sequence>MPRRTVFRRLAHISLDQEMRERYLMTFSSRWLYHHIQHFPMLTSQTLFANQQPLELEIGCGSGEFLCSLAQANQACNFLGIDISETALLQATHLASTLALENMKFVAANAHLLFPLFAPDSLQAVYLHFPDPNRRRKFRKRQLFTPMLLDVISQALSSGGRFSVMTDHREYFLEMLELIERDARFEKTHAERYLSGFDAPVLSRYQRLWERHGLATLRFEVRKRL</sequence>
<keyword evidence="9" id="KW-1185">Reference proteome</keyword>
<organism evidence="8 9">
    <name type="scientific">Ktedonobacter robiniae</name>
    <dbReference type="NCBI Taxonomy" id="2778365"/>
    <lineage>
        <taxon>Bacteria</taxon>
        <taxon>Bacillati</taxon>
        <taxon>Chloroflexota</taxon>
        <taxon>Ktedonobacteria</taxon>
        <taxon>Ktedonobacterales</taxon>
        <taxon>Ktedonobacteraceae</taxon>
        <taxon>Ktedonobacter</taxon>
    </lineage>
</organism>
<proteinExistence type="inferred from homology"/>
<evidence type="ECO:0000256" key="2">
    <source>
        <dbReference type="ARBA" id="ARBA00003015"/>
    </source>
</evidence>
<feature type="binding site" evidence="7">
    <location>
        <position position="131"/>
    </location>
    <ligand>
        <name>S-adenosyl-L-methionine</name>
        <dbReference type="ChEBI" id="CHEBI:59789"/>
    </ligand>
</feature>
<evidence type="ECO:0000313" key="9">
    <source>
        <dbReference type="Proteomes" id="UP000654345"/>
    </source>
</evidence>
<comment type="similarity">
    <text evidence="7">Belongs to the class I-like SAM-binding methyltransferase superfamily. TrmB family.</text>
</comment>
<accession>A0ABQ3UWN1</accession>
<evidence type="ECO:0000256" key="1">
    <source>
        <dbReference type="ARBA" id="ARBA00000142"/>
    </source>
</evidence>
<dbReference type="PANTHER" id="PTHR23417">
    <property type="entry name" value="3-DEOXY-D-MANNO-OCTULOSONIC-ACID TRANSFERASE/TRNA GUANINE-N 7 - -METHYLTRANSFERASE"/>
    <property type="match status" value="1"/>
</dbReference>
<dbReference type="Pfam" id="PF02390">
    <property type="entry name" value="Methyltransf_4"/>
    <property type="match status" value="1"/>
</dbReference>
<evidence type="ECO:0000256" key="4">
    <source>
        <dbReference type="ARBA" id="ARBA00022679"/>
    </source>
</evidence>
<name>A0ABQ3UWN1_9CHLR</name>
<evidence type="ECO:0000313" key="8">
    <source>
        <dbReference type="EMBL" id="GHO57083.1"/>
    </source>
</evidence>
<comment type="function">
    <text evidence="2 7">Catalyzes the formation of N(7)-methylguanine at position 46 (m7G46) in tRNA.</text>
</comment>
<evidence type="ECO:0000256" key="6">
    <source>
        <dbReference type="ARBA" id="ARBA00022694"/>
    </source>
</evidence>
<dbReference type="CDD" id="cd02440">
    <property type="entry name" value="AdoMet_MTases"/>
    <property type="match status" value="1"/>
</dbReference>
<keyword evidence="5 7" id="KW-0949">S-adenosyl-L-methionine</keyword>
<dbReference type="Gene3D" id="3.40.50.150">
    <property type="entry name" value="Vaccinia Virus protein VP39"/>
    <property type="match status" value="1"/>
</dbReference>
<dbReference type="RefSeq" id="WP_201373518.1">
    <property type="nucleotide sequence ID" value="NZ_BNJG01000002.1"/>
</dbReference>
<evidence type="ECO:0000256" key="5">
    <source>
        <dbReference type="ARBA" id="ARBA00022691"/>
    </source>
</evidence>
<comment type="caution">
    <text evidence="7">Lacks conserved residue(s) required for the propagation of feature annotation.</text>
</comment>
<dbReference type="InterPro" id="IPR029063">
    <property type="entry name" value="SAM-dependent_MTases_sf"/>
</dbReference>
<feature type="binding site" evidence="7">
    <location>
        <position position="167"/>
    </location>
    <ligand>
        <name>substrate</name>
    </ligand>
</feature>
<gene>
    <name evidence="7" type="primary">trmB</name>
    <name evidence="8" type="ORF">KSB_55580</name>
</gene>
<evidence type="ECO:0000256" key="3">
    <source>
        <dbReference type="ARBA" id="ARBA00022603"/>
    </source>
</evidence>
<comment type="catalytic activity">
    <reaction evidence="1 7">
        <text>guanosine(46) in tRNA + S-adenosyl-L-methionine = N(7)-methylguanosine(46) in tRNA + S-adenosyl-L-homocysteine</text>
        <dbReference type="Rhea" id="RHEA:42708"/>
        <dbReference type="Rhea" id="RHEA-COMP:10188"/>
        <dbReference type="Rhea" id="RHEA-COMP:10189"/>
        <dbReference type="ChEBI" id="CHEBI:57856"/>
        <dbReference type="ChEBI" id="CHEBI:59789"/>
        <dbReference type="ChEBI" id="CHEBI:74269"/>
        <dbReference type="ChEBI" id="CHEBI:74480"/>
        <dbReference type="EC" id="2.1.1.33"/>
    </reaction>
</comment>
<dbReference type="SUPFAM" id="SSF53335">
    <property type="entry name" value="S-adenosyl-L-methionine-dependent methyltransferases"/>
    <property type="match status" value="1"/>
</dbReference>
<keyword evidence="3 7" id="KW-0489">Methyltransferase</keyword>
<evidence type="ECO:0000256" key="7">
    <source>
        <dbReference type="HAMAP-Rule" id="MF_01057"/>
    </source>
</evidence>
<keyword evidence="6 7" id="KW-0819">tRNA processing</keyword>
<dbReference type="PROSITE" id="PS51625">
    <property type="entry name" value="SAM_MT_TRMB"/>
    <property type="match status" value="1"/>
</dbReference>
<feature type="binding site" evidence="7">
    <location>
        <position position="109"/>
    </location>
    <ligand>
        <name>S-adenosyl-L-methionine</name>
        <dbReference type="ChEBI" id="CHEBI:59789"/>
    </ligand>
</feature>
<comment type="pathway">
    <text evidence="7">tRNA modification; N(7)-methylguanine-tRNA biosynthesis.</text>
</comment>
<keyword evidence="4 7" id="KW-0808">Transferase</keyword>
<dbReference type="EMBL" id="BNJG01000002">
    <property type="protein sequence ID" value="GHO57083.1"/>
    <property type="molecule type" value="Genomic_DNA"/>
</dbReference>
<dbReference type="PANTHER" id="PTHR23417:SF14">
    <property type="entry name" value="PENTACOTRIPEPTIDE-REPEAT REGION OF PRORP DOMAIN-CONTAINING PROTEIN"/>
    <property type="match status" value="1"/>
</dbReference>